<proteinExistence type="evidence at transcript level"/>
<dbReference type="EMBL" id="AK374078">
    <property type="protein sequence ID" value="BAK05275.1"/>
    <property type="molecule type" value="mRNA"/>
</dbReference>
<dbReference type="EMBL" id="AK358024">
    <property type="protein sequence ID" value="BAJ89238.1"/>
    <property type="molecule type" value="mRNA"/>
</dbReference>
<keyword evidence="1" id="KW-0812">Transmembrane</keyword>
<organism evidence="2">
    <name type="scientific">Hordeum vulgare subsp. vulgare</name>
    <name type="common">Domesticated barley</name>
    <dbReference type="NCBI Taxonomy" id="112509"/>
    <lineage>
        <taxon>Eukaryota</taxon>
        <taxon>Viridiplantae</taxon>
        <taxon>Streptophyta</taxon>
        <taxon>Embryophyta</taxon>
        <taxon>Tracheophyta</taxon>
        <taxon>Spermatophyta</taxon>
        <taxon>Magnoliopsida</taxon>
        <taxon>Liliopsida</taxon>
        <taxon>Poales</taxon>
        <taxon>Poaceae</taxon>
        <taxon>BOP clade</taxon>
        <taxon>Pooideae</taxon>
        <taxon>Triticodae</taxon>
        <taxon>Triticeae</taxon>
        <taxon>Hordeinae</taxon>
        <taxon>Hordeum</taxon>
    </lineage>
</organism>
<accession>F2D2B7</accession>
<evidence type="ECO:0000313" key="2">
    <source>
        <dbReference type="EMBL" id="BAJ89238.1"/>
    </source>
</evidence>
<sequence length="58" mass="7028">MHNLVFLRQLMETLTFCQSTTYTYSTLTFLTFGFLHFYIELKENNEWLSTYSFLLLIC</sequence>
<feature type="transmembrane region" description="Helical" evidence="1">
    <location>
        <begin position="21"/>
        <end position="39"/>
    </location>
</feature>
<protein>
    <submittedName>
        <fullName evidence="2">Predicted protein</fullName>
    </submittedName>
</protein>
<keyword evidence="1" id="KW-0472">Membrane</keyword>
<name>F2D2B7_HORVV</name>
<keyword evidence="1" id="KW-1133">Transmembrane helix</keyword>
<evidence type="ECO:0000256" key="1">
    <source>
        <dbReference type="SAM" id="Phobius"/>
    </source>
</evidence>
<reference evidence="2" key="1">
    <citation type="journal article" date="2011" name="Plant Physiol.">
        <title>Comprehensive sequence analysis of 24,783 barley full-length cDNAs derived from 12 clone libraries.</title>
        <authorList>
            <person name="Matsumoto T."/>
            <person name="Tanaka T."/>
            <person name="Sakai H."/>
            <person name="Amano N."/>
            <person name="Kanamori H."/>
            <person name="Kurita K."/>
            <person name="Kikuta A."/>
            <person name="Kamiya K."/>
            <person name="Yamamoto M."/>
            <person name="Ikawa H."/>
            <person name="Fujii N."/>
            <person name="Hori K."/>
            <person name="Itoh T."/>
            <person name="Sato K."/>
        </authorList>
    </citation>
    <scope>NUCLEOTIDE SEQUENCE</scope>
</reference>
<dbReference type="AlphaFoldDB" id="F2D2B7"/>